<accession>A0A4V6XW79</accession>
<proteinExistence type="predicted"/>
<comment type="caution">
    <text evidence="1">The sequence shown here is derived from an EMBL/GenBank/DDBJ whole genome shotgun (WGS) entry which is preliminary data.</text>
</comment>
<dbReference type="AlphaFoldDB" id="A0A4V6XW79"/>
<protein>
    <submittedName>
        <fullName evidence="1">Uncharacterized protein</fullName>
    </submittedName>
</protein>
<reference evidence="1 2" key="2">
    <citation type="journal article" date="2019" name="G3 (Bethesda)">
        <title>Hybrid Assembly of the Genome of the Entomopathogenic Nematode Steinernema carpocapsae Identifies the X-Chromosome.</title>
        <authorList>
            <person name="Serra L."/>
            <person name="Macchietto M."/>
            <person name="Macias-Munoz A."/>
            <person name="McGill C.J."/>
            <person name="Rodriguez I.M."/>
            <person name="Rodriguez B."/>
            <person name="Murad R."/>
            <person name="Mortazavi A."/>
        </authorList>
    </citation>
    <scope>NUCLEOTIDE SEQUENCE [LARGE SCALE GENOMIC DNA]</scope>
    <source>
        <strain evidence="1 2">ALL</strain>
    </source>
</reference>
<sequence>MPNRISTILENTSLQGACGPLATWRRRRNVLDVHERPKTVLCESSPAGRIRRSCILRLEGEAGGWREQRNRTLDGIAWILLEACCLYDNLLIHRRILDELLTLAARLKMAPVLRSLEMFILNSETIHPIRKFEYAAEFRMSRLADSVQRAFKSRIYFIDCLHELMRDNNESLGQMHPKVLQIMNIGASSIVIE</sequence>
<evidence type="ECO:0000313" key="1">
    <source>
        <dbReference type="EMBL" id="TKR80865.1"/>
    </source>
</evidence>
<evidence type="ECO:0000313" key="2">
    <source>
        <dbReference type="Proteomes" id="UP000298663"/>
    </source>
</evidence>
<dbReference type="EMBL" id="AZBU02000004">
    <property type="protein sequence ID" value="TKR80865.1"/>
    <property type="molecule type" value="Genomic_DNA"/>
</dbReference>
<name>A0A4V6XW79_STECR</name>
<organism evidence="1 2">
    <name type="scientific">Steinernema carpocapsae</name>
    <name type="common">Entomopathogenic nematode</name>
    <dbReference type="NCBI Taxonomy" id="34508"/>
    <lineage>
        <taxon>Eukaryota</taxon>
        <taxon>Metazoa</taxon>
        <taxon>Ecdysozoa</taxon>
        <taxon>Nematoda</taxon>
        <taxon>Chromadorea</taxon>
        <taxon>Rhabditida</taxon>
        <taxon>Tylenchina</taxon>
        <taxon>Panagrolaimomorpha</taxon>
        <taxon>Strongyloidoidea</taxon>
        <taxon>Steinernematidae</taxon>
        <taxon>Steinernema</taxon>
    </lineage>
</organism>
<dbReference type="Proteomes" id="UP000298663">
    <property type="component" value="Unassembled WGS sequence"/>
</dbReference>
<dbReference type="OrthoDB" id="5810718at2759"/>
<dbReference type="STRING" id="34508.A0A4V6XW79"/>
<reference evidence="1 2" key="1">
    <citation type="journal article" date="2015" name="Genome Biol.">
        <title>Comparative genomics of Steinernema reveals deeply conserved gene regulatory networks.</title>
        <authorList>
            <person name="Dillman A.R."/>
            <person name="Macchietto M."/>
            <person name="Porter C.F."/>
            <person name="Rogers A."/>
            <person name="Williams B."/>
            <person name="Antoshechkin I."/>
            <person name="Lee M.M."/>
            <person name="Goodwin Z."/>
            <person name="Lu X."/>
            <person name="Lewis E.E."/>
            <person name="Goodrich-Blair H."/>
            <person name="Stock S.P."/>
            <person name="Adams B.J."/>
            <person name="Sternberg P.W."/>
            <person name="Mortazavi A."/>
        </authorList>
    </citation>
    <scope>NUCLEOTIDE SEQUENCE [LARGE SCALE GENOMIC DNA]</scope>
    <source>
        <strain evidence="1 2">ALL</strain>
    </source>
</reference>
<gene>
    <name evidence="1" type="ORF">L596_014855</name>
</gene>
<keyword evidence="2" id="KW-1185">Reference proteome</keyword>